<comment type="function">
    <text evidence="7">RNA helicase.</text>
</comment>
<evidence type="ECO:0000256" key="2">
    <source>
        <dbReference type="ARBA" id="ARBA00022801"/>
    </source>
</evidence>
<dbReference type="InterPro" id="IPR000629">
    <property type="entry name" value="RNA-helicase_DEAD-box_CS"/>
</dbReference>
<evidence type="ECO:0000259" key="10">
    <source>
        <dbReference type="PROSITE" id="PS51194"/>
    </source>
</evidence>
<comment type="similarity">
    <text evidence="6">Belongs to the DEAD box helicase family.</text>
</comment>
<dbReference type="Pfam" id="PF00270">
    <property type="entry name" value="DEAD"/>
    <property type="match status" value="1"/>
</dbReference>
<evidence type="ECO:0000256" key="6">
    <source>
        <dbReference type="RuleBase" id="RU000492"/>
    </source>
</evidence>
<keyword evidence="4 6" id="KW-0067">ATP-binding</keyword>
<dbReference type="EC" id="3.6.4.13" evidence="7"/>
<evidence type="ECO:0000256" key="3">
    <source>
        <dbReference type="ARBA" id="ARBA00022806"/>
    </source>
</evidence>
<comment type="catalytic activity">
    <reaction evidence="7">
        <text>ATP + H2O = ADP + phosphate + H(+)</text>
        <dbReference type="Rhea" id="RHEA:13065"/>
        <dbReference type="ChEBI" id="CHEBI:15377"/>
        <dbReference type="ChEBI" id="CHEBI:15378"/>
        <dbReference type="ChEBI" id="CHEBI:30616"/>
        <dbReference type="ChEBI" id="CHEBI:43474"/>
        <dbReference type="ChEBI" id="CHEBI:456216"/>
        <dbReference type="EC" id="3.6.4.13"/>
    </reaction>
</comment>
<dbReference type="PANTHER" id="PTHR24031">
    <property type="entry name" value="RNA HELICASE"/>
    <property type="match status" value="1"/>
</dbReference>
<dbReference type="InterPro" id="IPR025313">
    <property type="entry name" value="SPB4-like_CTE"/>
</dbReference>
<proteinExistence type="inferred from homology"/>
<dbReference type="CDD" id="cd18787">
    <property type="entry name" value="SF2_C_DEAD"/>
    <property type="match status" value="1"/>
</dbReference>
<feature type="compositionally biased region" description="Polar residues" evidence="8">
    <location>
        <begin position="459"/>
        <end position="470"/>
    </location>
</feature>
<evidence type="ECO:0000256" key="5">
    <source>
        <dbReference type="ARBA" id="ARBA00022884"/>
    </source>
</evidence>
<accession>A0A915L6V4</accession>
<name>A0A915L6V4_ROMCU</name>
<keyword evidence="3 6" id="KW-0347">Helicase</keyword>
<dbReference type="InterPro" id="IPR014001">
    <property type="entry name" value="Helicase_ATP-bd"/>
</dbReference>
<dbReference type="GO" id="GO:0005524">
    <property type="term" value="F:ATP binding"/>
    <property type="evidence" value="ECO:0007669"/>
    <property type="project" value="UniProtKB-UniRule"/>
</dbReference>
<sequence length="514" mass="58364">MTVGALILVPNRELAVQVFDVLKKFSSVVKFTSSSFVGGNKLTVDVENFCKNGGNVVVASPGRLAEILDDSKCVFENDNQKINFVQCLKSLEILILDEADRLFEVTFQVNLSTILEKLPKQRLTGLFSATQTSYEDELKKVTLRNPIRIVVKADEKLSNGEELRVPTTLKNYYTVDLKGDASSDIVEPADKFASLREFVKQHMKNSKILLFVSTCAMADYIGQLLSLFLQKPPRRRKKKTGATKKSASYNKILVLHGKKKKKRSHIFERFRNSKTGTVLVCTDVMARGLDVPDIDWVIQYDVPRSVNFFLHRCGRTARCGQAGNALLFLTPSELSYLEFLEKNQQVRLEKFDSFPVVEKELVESTFSEIRKASSNDRNLLLKGTTAFVSFIQSYAKHDCSIVCQLKDLDVVQVAHCFGLHRLPKMPELCDRDLSNFKRSTINTSDIKFKDKIMEKKQQGTDANATPLSENNAKDDKKRKLDENEEMKQDYKLIKRLKKGKISKSDFDNEFFNGS</sequence>
<dbReference type="Proteomes" id="UP000887565">
    <property type="component" value="Unplaced"/>
</dbReference>
<dbReference type="InterPro" id="IPR011545">
    <property type="entry name" value="DEAD/DEAH_box_helicase_dom"/>
</dbReference>
<evidence type="ECO:0000256" key="8">
    <source>
        <dbReference type="SAM" id="MobiDB-lite"/>
    </source>
</evidence>
<protein>
    <recommendedName>
        <fullName evidence="7">ATP-dependent RNA helicase</fullName>
        <ecNumber evidence="7">3.6.4.13</ecNumber>
    </recommendedName>
</protein>
<feature type="domain" description="Helicase C-terminal" evidence="10">
    <location>
        <begin position="194"/>
        <end position="362"/>
    </location>
</feature>
<dbReference type="GO" id="GO:0003723">
    <property type="term" value="F:RNA binding"/>
    <property type="evidence" value="ECO:0007669"/>
    <property type="project" value="UniProtKB-UniRule"/>
</dbReference>
<dbReference type="OMA" id="IQFEDHM"/>
<evidence type="ECO:0000313" key="12">
    <source>
        <dbReference type="WBParaSite" id="nRc.2.0.1.t45470-RA"/>
    </source>
</evidence>
<keyword evidence="5 7" id="KW-0694">RNA-binding</keyword>
<keyword evidence="11" id="KW-1185">Reference proteome</keyword>
<feature type="compositionally biased region" description="Basic and acidic residues" evidence="8">
    <location>
        <begin position="471"/>
        <end position="484"/>
    </location>
</feature>
<dbReference type="GO" id="GO:0003724">
    <property type="term" value="F:RNA helicase activity"/>
    <property type="evidence" value="ECO:0007669"/>
    <property type="project" value="UniProtKB-EC"/>
</dbReference>
<dbReference type="PROSITE" id="PS51194">
    <property type="entry name" value="HELICASE_CTER"/>
    <property type="match status" value="1"/>
</dbReference>
<dbReference type="GO" id="GO:0016787">
    <property type="term" value="F:hydrolase activity"/>
    <property type="evidence" value="ECO:0007669"/>
    <property type="project" value="UniProtKB-KW"/>
</dbReference>
<keyword evidence="1 6" id="KW-0547">Nucleotide-binding</keyword>
<dbReference type="AlphaFoldDB" id="A0A915L6V4"/>
<dbReference type="SMART" id="SM00490">
    <property type="entry name" value="HELICc"/>
    <property type="match status" value="1"/>
</dbReference>
<evidence type="ECO:0000256" key="4">
    <source>
        <dbReference type="ARBA" id="ARBA00022840"/>
    </source>
</evidence>
<dbReference type="SMART" id="SM01178">
    <property type="entry name" value="DUF4217"/>
    <property type="match status" value="1"/>
</dbReference>
<dbReference type="Pfam" id="PF13959">
    <property type="entry name" value="CTE_SPB4"/>
    <property type="match status" value="1"/>
</dbReference>
<evidence type="ECO:0000256" key="7">
    <source>
        <dbReference type="RuleBase" id="RU365068"/>
    </source>
</evidence>
<reference evidence="12" key="1">
    <citation type="submission" date="2022-11" db="UniProtKB">
        <authorList>
            <consortium name="WormBaseParasite"/>
        </authorList>
    </citation>
    <scope>IDENTIFICATION</scope>
</reference>
<dbReference type="Pfam" id="PF00271">
    <property type="entry name" value="Helicase_C"/>
    <property type="match status" value="1"/>
</dbReference>
<organism evidence="11 12">
    <name type="scientific">Romanomermis culicivorax</name>
    <name type="common">Nematode worm</name>
    <dbReference type="NCBI Taxonomy" id="13658"/>
    <lineage>
        <taxon>Eukaryota</taxon>
        <taxon>Metazoa</taxon>
        <taxon>Ecdysozoa</taxon>
        <taxon>Nematoda</taxon>
        <taxon>Enoplea</taxon>
        <taxon>Dorylaimia</taxon>
        <taxon>Mermithida</taxon>
        <taxon>Mermithoidea</taxon>
        <taxon>Mermithidae</taxon>
        <taxon>Romanomermis</taxon>
    </lineage>
</organism>
<keyword evidence="2 6" id="KW-0378">Hydrolase</keyword>
<dbReference type="SMART" id="SM00487">
    <property type="entry name" value="DEXDc"/>
    <property type="match status" value="1"/>
</dbReference>
<dbReference type="SUPFAM" id="SSF52540">
    <property type="entry name" value="P-loop containing nucleoside triphosphate hydrolases"/>
    <property type="match status" value="1"/>
</dbReference>
<feature type="domain" description="Helicase ATP-binding" evidence="9">
    <location>
        <begin position="1"/>
        <end position="149"/>
    </location>
</feature>
<comment type="domain">
    <text evidence="7">The Q motif is unique to and characteristic of the DEAD box family of RNA helicases and controls ATP binding and hydrolysis.</text>
</comment>
<feature type="region of interest" description="Disordered" evidence="8">
    <location>
        <begin position="455"/>
        <end position="484"/>
    </location>
</feature>
<evidence type="ECO:0000256" key="1">
    <source>
        <dbReference type="ARBA" id="ARBA00022741"/>
    </source>
</evidence>
<dbReference type="PROSITE" id="PS51192">
    <property type="entry name" value="HELICASE_ATP_BIND_1"/>
    <property type="match status" value="1"/>
</dbReference>
<dbReference type="Gene3D" id="3.40.50.300">
    <property type="entry name" value="P-loop containing nucleotide triphosphate hydrolases"/>
    <property type="match status" value="2"/>
</dbReference>
<dbReference type="InterPro" id="IPR001650">
    <property type="entry name" value="Helicase_C-like"/>
</dbReference>
<dbReference type="GO" id="GO:0043186">
    <property type="term" value="C:P granule"/>
    <property type="evidence" value="ECO:0007669"/>
    <property type="project" value="UniProtKB-ARBA"/>
</dbReference>
<dbReference type="InterPro" id="IPR027417">
    <property type="entry name" value="P-loop_NTPase"/>
</dbReference>
<evidence type="ECO:0000259" key="9">
    <source>
        <dbReference type="PROSITE" id="PS51192"/>
    </source>
</evidence>
<evidence type="ECO:0000313" key="11">
    <source>
        <dbReference type="Proteomes" id="UP000887565"/>
    </source>
</evidence>
<dbReference type="PROSITE" id="PS00039">
    <property type="entry name" value="DEAD_ATP_HELICASE"/>
    <property type="match status" value="1"/>
</dbReference>
<dbReference type="WBParaSite" id="nRc.2.0.1.t45470-RA">
    <property type="protein sequence ID" value="nRc.2.0.1.t45470-RA"/>
    <property type="gene ID" value="nRc.2.0.1.g45470"/>
</dbReference>